<reference evidence="2" key="1">
    <citation type="submission" date="2022-09" db="EMBL/GenBank/DDBJ databases">
        <title>Intensive care unit water sources are persistently colonized with multi-drug resistant bacteria and are the site of extensive horizontal gene transfer of antibiotic resistance genes.</title>
        <authorList>
            <person name="Diorio-Toth L."/>
        </authorList>
    </citation>
    <scope>NUCLEOTIDE SEQUENCE</scope>
    <source>
        <strain evidence="2">GD04130</strain>
    </source>
</reference>
<name>A0AA42HY90_9BURK</name>
<protein>
    <submittedName>
        <fullName evidence="2">Uncharacterized protein</fullName>
    </submittedName>
</protein>
<evidence type="ECO:0000313" key="2">
    <source>
        <dbReference type="EMBL" id="MDH0365151.1"/>
    </source>
</evidence>
<evidence type="ECO:0000256" key="1">
    <source>
        <dbReference type="SAM" id="MobiDB-lite"/>
    </source>
</evidence>
<evidence type="ECO:0000313" key="3">
    <source>
        <dbReference type="Proteomes" id="UP001158297"/>
    </source>
</evidence>
<dbReference type="RefSeq" id="WP_279860713.1">
    <property type="nucleotide sequence ID" value="NZ_JAODZU010000040.1"/>
</dbReference>
<dbReference type="EMBL" id="JAODZU010000040">
    <property type="protein sequence ID" value="MDH0365151.1"/>
    <property type="molecule type" value="Genomic_DNA"/>
</dbReference>
<proteinExistence type="predicted"/>
<feature type="compositionally biased region" description="Basic and acidic residues" evidence="1">
    <location>
        <begin position="68"/>
        <end position="87"/>
    </location>
</feature>
<dbReference type="Proteomes" id="UP001158297">
    <property type="component" value="Unassembled WGS sequence"/>
</dbReference>
<comment type="caution">
    <text evidence="2">The sequence shown here is derived from an EMBL/GenBank/DDBJ whole genome shotgun (WGS) entry which is preliminary data.</text>
</comment>
<organism evidence="2 3">
    <name type="scientific">Comamonas aquatica</name>
    <dbReference type="NCBI Taxonomy" id="225991"/>
    <lineage>
        <taxon>Bacteria</taxon>
        <taxon>Pseudomonadati</taxon>
        <taxon>Pseudomonadota</taxon>
        <taxon>Betaproteobacteria</taxon>
        <taxon>Burkholderiales</taxon>
        <taxon>Comamonadaceae</taxon>
        <taxon>Comamonas</taxon>
    </lineage>
</organism>
<feature type="compositionally biased region" description="Basic and acidic residues" evidence="1">
    <location>
        <begin position="47"/>
        <end position="60"/>
    </location>
</feature>
<dbReference type="AlphaFoldDB" id="A0AA42HY90"/>
<accession>A0AA42HY90</accession>
<sequence length="132" mass="14665">MFHHKLLHLLVLSWLTVSMLLSSLGLFQSHGMAQLVAAQAGFANVESHADHTHDEEERFAETTAAANHAHDADGGQHDHNPLDHSHETQHVPPMLAVRPQPDGHHLVAAPAVRLSDHEPWRLERPPMHTITL</sequence>
<gene>
    <name evidence="2" type="ORF">N7330_19220</name>
</gene>
<feature type="region of interest" description="Disordered" evidence="1">
    <location>
        <begin position="47"/>
        <end position="87"/>
    </location>
</feature>